<dbReference type="EMBL" id="SSFD01000181">
    <property type="protein sequence ID" value="TXH84357.1"/>
    <property type="molecule type" value="Genomic_DNA"/>
</dbReference>
<dbReference type="Proteomes" id="UP000321192">
    <property type="component" value="Unassembled WGS sequence"/>
</dbReference>
<evidence type="ECO:0000313" key="3">
    <source>
        <dbReference type="EMBL" id="TXH84357.1"/>
    </source>
</evidence>
<reference evidence="3 4" key="1">
    <citation type="submission" date="2018-09" db="EMBL/GenBank/DDBJ databases">
        <title>Metagenome Assembled Genomes from an Advanced Water Purification Facility.</title>
        <authorList>
            <person name="Stamps B.W."/>
            <person name="Spear J.R."/>
        </authorList>
    </citation>
    <scope>NUCLEOTIDE SEQUENCE [LARGE SCALE GENOMIC DNA]</scope>
    <source>
        <strain evidence="3">Bin_27_1</strain>
    </source>
</reference>
<feature type="domain" description="KfrA N-terminal DNA-binding" evidence="2">
    <location>
        <begin position="9"/>
        <end position="117"/>
    </location>
</feature>
<sequence length="296" mass="31820">MAREATVSQEEVNAVADSIRAAGTKPTARAVRDGLGRGSMATVLRLLHVWQSGQARAPEPQHALPAALQRSLIDFIGQEVAAAKLSLEQELVIAQQAQKDLISENESLLGDLEELQTAYEAVQAQHSQLEGRNAQLLVDISDATRIAENQRQAAESARTELAKVQLRLEGVPTLEAELSRMHAALDTERAARVAADQAAAVGDARLEQSKALIDDLRVRLARAETDAREMHQEAANLRNQVSNLQGSLDSTCKELTQTKGDARHAEAVAAELKGKLAAALSNQQRGATESADPERA</sequence>
<accession>A0A5C7SKZ7</accession>
<protein>
    <submittedName>
        <fullName evidence="3">DNA-binding protein</fullName>
    </submittedName>
</protein>
<dbReference type="RefSeq" id="WP_276658775.1">
    <property type="nucleotide sequence ID" value="NZ_SSFD01000181.1"/>
</dbReference>
<keyword evidence="1" id="KW-0175">Coiled coil</keyword>
<keyword evidence="3" id="KW-0238">DNA-binding</keyword>
<dbReference type="InterPro" id="IPR021104">
    <property type="entry name" value="KfrA_DNA-bd_N"/>
</dbReference>
<feature type="coiled-coil region" evidence="1">
    <location>
        <begin position="206"/>
        <end position="247"/>
    </location>
</feature>
<organism evidence="3 4">
    <name type="scientific">Thauera aminoaromatica</name>
    <dbReference type="NCBI Taxonomy" id="164330"/>
    <lineage>
        <taxon>Bacteria</taxon>
        <taxon>Pseudomonadati</taxon>
        <taxon>Pseudomonadota</taxon>
        <taxon>Betaproteobacteria</taxon>
        <taxon>Rhodocyclales</taxon>
        <taxon>Zoogloeaceae</taxon>
        <taxon>Thauera</taxon>
    </lineage>
</organism>
<evidence type="ECO:0000313" key="4">
    <source>
        <dbReference type="Proteomes" id="UP000321192"/>
    </source>
</evidence>
<dbReference type="Pfam" id="PF11740">
    <property type="entry name" value="KfrA_N"/>
    <property type="match status" value="1"/>
</dbReference>
<dbReference type="AlphaFoldDB" id="A0A5C7SKZ7"/>
<comment type="caution">
    <text evidence="3">The sequence shown here is derived from an EMBL/GenBank/DDBJ whole genome shotgun (WGS) entry which is preliminary data.</text>
</comment>
<name>A0A5C7SKZ7_THASP</name>
<proteinExistence type="predicted"/>
<dbReference type="GO" id="GO:0003677">
    <property type="term" value="F:DNA binding"/>
    <property type="evidence" value="ECO:0007669"/>
    <property type="project" value="UniProtKB-KW"/>
</dbReference>
<feature type="coiled-coil region" evidence="1">
    <location>
        <begin position="98"/>
        <end position="167"/>
    </location>
</feature>
<evidence type="ECO:0000256" key="1">
    <source>
        <dbReference type="SAM" id="Coils"/>
    </source>
</evidence>
<gene>
    <name evidence="3" type="ORF">E6Q80_11715</name>
</gene>
<evidence type="ECO:0000259" key="2">
    <source>
        <dbReference type="Pfam" id="PF11740"/>
    </source>
</evidence>